<dbReference type="OrthoDB" id="6120729at2"/>
<keyword evidence="4" id="KW-1185">Reference proteome</keyword>
<dbReference type="HAMAP" id="MF_00690">
    <property type="entry name" value="UPF0270"/>
    <property type="match status" value="1"/>
</dbReference>
<dbReference type="InterPro" id="IPR010648">
    <property type="entry name" value="UPF0270"/>
</dbReference>
<dbReference type="Proteomes" id="UP000287330">
    <property type="component" value="Unassembled WGS sequence"/>
</dbReference>
<comment type="caution">
    <text evidence="3">The sequence shown here is derived from an EMBL/GenBank/DDBJ whole genome shotgun (WGS) entry which is preliminary data.</text>
</comment>
<comment type="similarity">
    <text evidence="1 2">Belongs to the UPF0270 family.</text>
</comment>
<dbReference type="PIRSF" id="PIRSF006169">
    <property type="entry name" value="UCP006169"/>
    <property type="match status" value="1"/>
</dbReference>
<dbReference type="NCBIfam" id="NF003438">
    <property type="entry name" value="PRK04966.1"/>
    <property type="match status" value="1"/>
</dbReference>
<organism evidence="3 4">
    <name type="scientific">Idiomarina fontislapidosi</name>
    <dbReference type="NCBI Taxonomy" id="263723"/>
    <lineage>
        <taxon>Bacteria</taxon>
        <taxon>Pseudomonadati</taxon>
        <taxon>Pseudomonadota</taxon>
        <taxon>Gammaproteobacteria</taxon>
        <taxon>Alteromonadales</taxon>
        <taxon>Idiomarinaceae</taxon>
        <taxon>Idiomarina</taxon>
    </lineage>
</organism>
<evidence type="ECO:0000256" key="2">
    <source>
        <dbReference type="HAMAP-Rule" id="MF_00690"/>
    </source>
</evidence>
<dbReference type="EMBL" id="PIPV01000008">
    <property type="protein sequence ID" value="RUO52215.1"/>
    <property type="molecule type" value="Genomic_DNA"/>
</dbReference>
<name>A0A432XU01_9GAMM</name>
<evidence type="ECO:0000256" key="1">
    <source>
        <dbReference type="ARBA" id="ARBA00006450"/>
    </source>
</evidence>
<dbReference type="Gene3D" id="1.10.10.610">
    <property type="entry name" value="YehU-like"/>
    <property type="match status" value="1"/>
</dbReference>
<protein>
    <recommendedName>
        <fullName evidence="2">UPF0270 protein CWE25_10065</fullName>
    </recommendedName>
</protein>
<sequence length="77" mass="8674">MIIPWQELDAETLNNIIEAVILREGTDYGERELSLETKAEQLRARLKDGQAVLVYSELHETVDIVDKDSVTGDISES</sequence>
<reference evidence="4" key="1">
    <citation type="journal article" date="2018" name="Front. Microbiol.">
        <title>Genome-Based Analysis Reveals the Taxonomy and Diversity of the Family Idiomarinaceae.</title>
        <authorList>
            <person name="Liu Y."/>
            <person name="Lai Q."/>
            <person name="Shao Z."/>
        </authorList>
    </citation>
    <scope>NUCLEOTIDE SEQUENCE [LARGE SCALE GENOMIC DNA]</scope>
    <source>
        <strain evidence="4">F23</strain>
    </source>
</reference>
<dbReference type="InterPro" id="IPR036685">
    <property type="entry name" value="YehU-like_sf"/>
</dbReference>
<gene>
    <name evidence="3" type="ORF">CWE25_10065</name>
</gene>
<dbReference type="Pfam" id="PF06794">
    <property type="entry name" value="UPF0270"/>
    <property type="match status" value="1"/>
</dbReference>
<dbReference type="SUPFAM" id="SSF118001">
    <property type="entry name" value="YehU-like"/>
    <property type="match status" value="1"/>
</dbReference>
<evidence type="ECO:0000313" key="3">
    <source>
        <dbReference type="EMBL" id="RUO52215.1"/>
    </source>
</evidence>
<dbReference type="RefSeq" id="WP_110575325.1">
    <property type="nucleotide sequence ID" value="NZ_PIPV01000008.1"/>
</dbReference>
<proteinExistence type="inferred from homology"/>
<dbReference type="AlphaFoldDB" id="A0A432XU01"/>
<evidence type="ECO:0000313" key="4">
    <source>
        <dbReference type="Proteomes" id="UP000287330"/>
    </source>
</evidence>
<accession>A0A432XU01</accession>